<name>A0A101FSH1_9EURY</name>
<gene>
    <name evidence="5" type="primary">aroB'</name>
    <name evidence="8" type="ORF">XD72_2080</name>
</gene>
<organism evidence="8 9">
    <name type="scientific">Methanothrix harundinacea</name>
    <dbReference type="NCBI Taxonomy" id="301375"/>
    <lineage>
        <taxon>Archaea</taxon>
        <taxon>Methanobacteriati</taxon>
        <taxon>Methanobacteriota</taxon>
        <taxon>Stenosarchaea group</taxon>
        <taxon>Methanomicrobia</taxon>
        <taxon>Methanotrichales</taxon>
        <taxon>Methanotrichaceae</taxon>
        <taxon>Methanothrix</taxon>
    </lineage>
</organism>
<dbReference type="InterPro" id="IPR056179">
    <property type="entry name" value="DHQS_C"/>
</dbReference>
<evidence type="ECO:0000256" key="2">
    <source>
        <dbReference type="ARBA" id="ARBA00023002"/>
    </source>
</evidence>
<comment type="catalytic activity">
    <reaction evidence="5">
        <text>2-amino-2,3,7-trideoxy-D-lyxo-hept-6-ulosonate + NAD(+) + H2O = 3-dehydroquinate + NH4(+) + NADH + H(+)</text>
        <dbReference type="Rhea" id="RHEA:25956"/>
        <dbReference type="ChEBI" id="CHEBI:15377"/>
        <dbReference type="ChEBI" id="CHEBI:15378"/>
        <dbReference type="ChEBI" id="CHEBI:28938"/>
        <dbReference type="ChEBI" id="CHEBI:32364"/>
        <dbReference type="ChEBI" id="CHEBI:57540"/>
        <dbReference type="ChEBI" id="CHEBI:57945"/>
        <dbReference type="ChEBI" id="CHEBI:58859"/>
        <dbReference type="EC" id="1.4.1.24"/>
    </reaction>
</comment>
<dbReference type="Pfam" id="PF26558">
    <property type="entry name" value="DHQS_2nd"/>
    <property type="match status" value="1"/>
</dbReference>
<protein>
    <recommendedName>
        <fullName evidence="5">3-dehydroquinate synthase</fullName>
        <shortName evidence="5">DHQ synthase</shortName>
        <ecNumber evidence="5">1.4.1.24</ecNumber>
    </recommendedName>
    <alternativeName>
        <fullName evidence="5">3-dehydroquinate synthase II</fullName>
    </alternativeName>
</protein>
<evidence type="ECO:0000256" key="3">
    <source>
        <dbReference type="ARBA" id="ARBA00023027"/>
    </source>
</evidence>
<dbReference type="InterPro" id="IPR002812">
    <property type="entry name" value="DHQS"/>
</dbReference>
<dbReference type="PATRIC" id="fig|301375.7.peg.300"/>
<comment type="caution">
    <text evidence="8">The sequence shown here is derived from an EMBL/GenBank/DDBJ whole genome shotgun (WGS) entry which is preliminary data.</text>
</comment>
<dbReference type="GO" id="GO:0009073">
    <property type="term" value="P:aromatic amino acid family biosynthetic process"/>
    <property type="evidence" value="ECO:0007669"/>
    <property type="project" value="UniProtKB-UniRule"/>
</dbReference>
<sequence length="374" mass="40663">MKEKWLMASEGPWEEMKPKITTALESGFDCVVTRQEDVEKVRTLGEIKVASFGTEREIEDILIIGRGGEGDGSVPLPEEFGASLDISLARATEGTVAGYVEIRSKRYEEFAVELGKNVDYLVVVGADWKVIPLENMIAGLQGESVKIISGVKTAEEAEVDLATLEKGADGILLDASDLSEIKRVQKLVEKAGMARLDLDIAEITEVKPVGMGDRVCVDTCTMMRPGEGMLVGSQSKAAFLVHSESEESSYVAARPFRVNAGAVHAYVKVGEKTRYLSELKAGDEVTIVDKEGGMKTAVVGRVKIEKRPLMLIEAEVDGERISTLLQNAETIKLVSEDGTAKSVTDLKVGDKVLVHFEGKARHFGMSIEESILER</sequence>
<dbReference type="GO" id="GO:0051287">
    <property type="term" value="F:NAD binding"/>
    <property type="evidence" value="ECO:0007669"/>
    <property type="project" value="UniProtKB-UniRule"/>
</dbReference>
<dbReference type="GO" id="GO:0003856">
    <property type="term" value="F:3-dehydroquinate synthase activity"/>
    <property type="evidence" value="ECO:0007669"/>
    <property type="project" value="InterPro"/>
</dbReference>
<dbReference type="Proteomes" id="UP000057043">
    <property type="component" value="Unassembled WGS sequence"/>
</dbReference>
<evidence type="ECO:0000313" key="8">
    <source>
        <dbReference type="EMBL" id="KUK43547.1"/>
    </source>
</evidence>
<proteinExistence type="inferred from homology"/>
<evidence type="ECO:0000259" key="6">
    <source>
        <dbReference type="Pfam" id="PF01959"/>
    </source>
</evidence>
<keyword evidence="1 5" id="KW-0028">Amino-acid biosynthesis</keyword>
<feature type="domain" description="3-dehydroquinate synthase N-terminal" evidence="6">
    <location>
        <begin position="1"/>
        <end position="188"/>
    </location>
</feature>
<dbReference type="NCBIfam" id="NF002626">
    <property type="entry name" value="PRK02290.1-4"/>
    <property type="match status" value="1"/>
</dbReference>
<comment type="function">
    <text evidence="5">Catalyzes the oxidative deamination and cyclization of 2-amino-3,7-dideoxy-D-threo-hept-6-ulosonic acid (ADH) to yield 3-dehydroquinate (DHQ), which is fed into the canonical shikimic pathway of aromatic amino acid biosynthesis.</text>
</comment>
<evidence type="ECO:0000256" key="1">
    <source>
        <dbReference type="ARBA" id="ARBA00022605"/>
    </source>
</evidence>
<evidence type="ECO:0000256" key="5">
    <source>
        <dbReference type="HAMAP-Rule" id="MF_01244"/>
    </source>
</evidence>
<keyword evidence="3 5" id="KW-0520">NAD</keyword>
<feature type="domain" description="3-dehydroquinate synthase C-terminal" evidence="7">
    <location>
        <begin position="201"/>
        <end position="374"/>
    </location>
</feature>
<dbReference type="GO" id="GO:0102042">
    <property type="term" value="F:dehydroquinate synthase activity"/>
    <property type="evidence" value="ECO:0007669"/>
    <property type="project" value="UniProtKB-EC"/>
</dbReference>
<dbReference type="InterPro" id="IPR030960">
    <property type="entry name" value="DHQS/DOIS_N"/>
</dbReference>
<dbReference type="EMBL" id="LGFT01000065">
    <property type="protein sequence ID" value="KUK43547.1"/>
    <property type="molecule type" value="Genomic_DNA"/>
</dbReference>
<dbReference type="AlphaFoldDB" id="A0A101FSH1"/>
<dbReference type="PANTHER" id="PTHR33563:SF1">
    <property type="entry name" value="3-DEHYDROQUINATE SYNTHASE"/>
    <property type="match status" value="1"/>
</dbReference>
<keyword evidence="4 5" id="KW-0057">Aromatic amino acid biosynthesis</keyword>
<reference evidence="8 9" key="1">
    <citation type="journal article" date="2015" name="MBio">
        <title>Genome-Resolved Metagenomic Analysis Reveals Roles for Candidate Phyla and Other Microbial Community Members in Biogeochemical Transformations in Oil Reservoirs.</title>
        <authorList>
            <person name="Hu P."/>
            <person name="Tom L."/>
            <person name="Singh A."/>
            <person name="Thomas B.C."/>
            <person name="Baker B.J."/>
            <person name="Piceno Y.M."/>
            <person name="Andersen G.L."/>
            <person name="Banfield J.F."/>
        </authorList>
    </citation>
    <scope>NUCLEOTIDE SEQUENCE [LARGE SCALE GENOMIC DNA]</scope>
    <source>
        <strain evidence="8">57_489</strain>
    </source>
</reference>
<accession>A0A101FSH1</accession>
<keyword evidence="2 5" id="KW-0560">Oxidoreductase</keyword>
<dbReference type="Pfam" id="PF01959">
    <property type="entry name" value="DHQS"/>
    <property type="match status" value="1"/>
</dbReference>
<evidence type="ECO:0000259" key="7">
    <source>
        <dbReference type="Pfam" id="PF26558"/>
    </source>
</evidence>
<evidence type="ECO:0000256" key="4">
    <source>
        <dbReference type="ARBA" id="ARBA00023141"/>
    </source>
</evidence>
<evidence type="ECO:0000313" key="9">
    <source>
        <dbReference type="Proteomes" id="UP000057043"/>
    </source>
</evidence>
<dbReference type="PIRSF" id="PIRSF006655">
    <property type="entry name" value="DHQ_synth"/>
    <property type="match status" value="1"/>
</dbReference>
<dbReference type="PANTHER" id="PTHR33563">
    <property type="match status" value="1"/>
</dbReference>
<dbReference type="HAMAP" id="MF_01244">
    <property type="entry name" value="Arch_DHQ_synthase"/>
    <property type="match status" value="1"/>
</dbReference>
<dbReference type="GO" id="GO:0008652">
    <property type="term" value="P:amino acid biosynthetic process"/>
    <property type="evidence" value="ECO:0007669"/>
    <property type="project" value="UniProtKB-KW"/>
</dbReference>
<dbReference type="EC" id="1.4.1.24" evidence="5"/>
<comment type="similarity">
    <text evidence="5">Belongs to the archaeal-type DHQ synthase family.</text>
</comment>